<keyword evidence="6" id="KW-0902">Two-component regulatory system</keyword>
<keyword evidence="8" id="KW-0472">Membrane</keyword>
<dbReference type="Proteomes" id="UP000249393">
    <property type="component" value="Unassembled WGS sequence"/>
</dbReference>
<evidence type="ECO:0000256" key="2">
    <source>
        <dbReference type="ARBA" id="ARBA00012438"/>
    </source>
</evidence>
<name>A0A2W5VLL2_9CAUL</name>
<dbReference type="CDD" id="cd16922">
    <property type="entry name" value="HATPase_EvgS-ArcB-TorS-like"/>
    <property type="match status" value="1"/>
</dbReference>
<dbReference type="SMART" id="SM00387">
    <property type="entry name" value="HATPase_c"/>
    <property type="match status" value="1"/>
</dbReference>
<dbReference type="PROSITE" id="PS50110">
    <property type="entry name" value="RESPONSE_REGULATORY"/>
    <property type="match status" value="1"/>
</dbReference>
<evidence type="ECO:0000256" key="7">
    <source>
        <dbReference type="PROSITE-ProRule" id="PRU00169"/>
    </source>
</evidence>
<evidence type="ECO:0000313" key="11">
    <source>
        <dbReference type="EMBL" id="PZR36235.1"/>
    </source>
</evidence>
<dbReference type="SUPFAM" id="SSF47384">
    <property type="entry name" value="Homodimeric domain of signal transducing histidine kinase"/>
    <property type="match status" value="1"/>
</dbReference>
<dbReference type="FunFam" id="3.30.565.10:FF:000010">
    <property type="entry name" value="Sensor histidine kinase RcsC"/>
    <property type="match status" value="1"/>
</dbReference>
<dbReference type="CDD" id="cd00082">
    <property type="entry name" value="HisKA"/>
    <property type="match status" value="1"/>
</dbReference>
<dbReference type="InterPro" id="IPR003661">
    <property type="entry name" value="HisK_dim/P_dom"/>
</dbReference>
<evidence type="ECO:0000256" key="3">
    <source>
        <dbReference type="ARBA" id="ARBA00022553"/>
    </source>
</evidence>
<dbReference type="Pfam" id="PF00072">
    <property type="entry name" value="Response_reg"/>
    <property type="match status" value="1"/>
</dbReference>
<dbReference type="EC" id="2.7.13.3" evidence="2"/>
<feature type="transmembrane region" description="Helical" evidence="8">
    <location>
        <begin position="50"/>
        <end position="69"/>
    </location>
</feature>
<dbReference type="Pfam" id="PF02518">
    <property type="entry name" value="HATPase_c"/>
    <property type="match status" value="1"/>
</dbReference>
<dbReference type="InterPro" id="IPR011006">
    <property type="entry name" value="CheY-like_superfamily"/>
</dbReference>
<feature type="transmembrane region" description="Helical" evidence="8">
    <location>
        <begin position="27"/>
        <end position="44"/>
    </location>
</feature>
<evidence type="ECO:0000256" key="6">
    <source>
        <dbReference type="ARBA" id="ARBA00023012"/>
    </source>
</evidence>
<keyword evidence="8" id="KW-0812">Transmembrane</keyword>
<dbReference type="Gene3D" id="3.30.565.10">
    <property type="entry name" value="Histidine kinase-like ATPase, C-terminal domain"/>
    <property type="match status" value="1"/>
</dbReference>
<evidence type="ECO:0000256" key="1">
    <source>
        <dbReference type="ARBA" id="ARBA00000085"/>
    </source>
</evidence>
<dbReference type="PANTHER" id="PTHR43047:SF64">
    <property type="entry name" value="HISTIDINE KINASE CONTAINING CHEY-HOMOLOGOUS RECEIVER DOMAIN AND PAS DOMAIN-RELATED"/>
    <property type="match status" value="1"/>
</dbReference>
<evidence type="ECO:0000259" key="10">
    <source>
        <dbReference type="PROSITE" id="PS50110"/>
    </source>
</evidence>
<proteinExistence type="predicted"/>
<comment type="catalytic activity">
    <reaction evidence="1">
        <text>ATP + protein L-histidine = ADP + protein N-phospho-L-histidine.</text>
        <dbReference type="EC" id="2.7.13.3"/>
    </reaction>
</comment>
<evidence type="ECO:0000256" key="5">
    <source>
        <dbReference type="ARBA" id="ARBA00022777"/>
    </source>
</evidence>
<dbReference type="SMART" id="SM00448">
    <property type="entry name" value="REC"/>
    <property type="match status" value="1"/>
</dbReference>
<keyword evidence="4" id="KW-0808">Transferase</keyword>
<feature type="transmembrane region" description="Helical" evidence="8">
    <location>
        <begin position="109"/>
        <end position="126"/>
    </location>
</feature>
<accession>A0A2W5VLL2</accession>
<dbReference type="SUPFAM" id="SSF52172">
    <property type="entry name" value="CheY-like"/>
    <property type="match status" value="1"/>
</dbReference>
<gene>
    <name evidence="11" type="ORF">DI526_04595</name>
</gene>
<keyword evidence="5 11" id="KW-0418">Kinase</keyword>
<dbReference type="CDD" id="cd17546">
    <property type="entry name" value="REC_hyHK_CKI1_RcsC-like"/>
    <property type="match status" value="1"/>
</dbReference>
<dbReference type="Gene3D" id="1.10.287.130">
    <property type="match status" value="1"/>
</dbReference>
<dbReference type="SUPFAM" id="SSF55874">
    <property type="entry name" value="ATPase domain of HSP90 chaperone/DNA topoisomerase II/histidine kinase"/>
    <property type="match status" value="1"/>
</dbReference>
<evidence type="ECO:0000256" key="8">
    <source>
        <dbReference type="SAM" id="Phobius"/>
    </source>
</evidence>
<dbReference type="InterPro" id="IPR001789">
    <property type="entry name" value="Sig_transdc_resp-reg_receiver"/>
</dbReference>
<organism evidence="11 12">
    <name type="scientific">Caulobacter segnis</name>
    <dbReference type="NCBI Taxonomy" id="88688"/>
    <lineage>
        <taxon>Bacteria</taxon>
        <taxon>Pseudomonadati</taxon>
        <taxon>Pseudomonadota</taxon>
        <taxon>Alphaproteobacteria</taxon>
        <taxon>Caulobacterales</taxon>
        <taxon>Caulobacteraceae</taxon>
        <taxon>Caulobacter</taxon>
    </lineage>
</organism>
<dbReference type="InterPro" id="IPR036890">
    <property type="entry name" value="HATPase_C_sf"/>
</dbReference>
<feature type="transmembrane region" description="Helical" evidence="8">
    <location>
        <begin position="133"/>
        <end position="155"/>
    </location>
</feature>
<feature type="transmembrane region" description="Helical" evidence="8">
    <location>
        <begin position="81"/>
        <end position="103"/>
    </location>
</feature>
<dbReference type="EMBL" id="QFQZ01000008">
    <property type="protein sequence ID" value="PZR36235.1"/>
    <property type="molecule type" value="Genomic_DNA"/>
</dbReference>
<dbReference type="Gene3D" id="3.40.50.2300">
    <property type="match status" value="1"/>
</dbReference>
<dbReference type="GO" id="GO:0000155">
    <property type="term" value="F:phosphorelay sensor kinase activity"/>
    <property type="evidence" value="ECO:0007669"/>
    <property type="project" value="InterPro"/>
</dbReference>
<evidence type="ECO:0000256" key="4">
    <source>
        <dbReference type="ARBA" id="ARBA00022679"/>
    </source>
</evidence>
<evidence type="ECO:0000259" key="9">
    <source>
        <dbReference type="PROSITE" id="PS50109"/>
    </source>
</evidence>
<feature type="domain" description="Histidine kinase" evidence="9">
    <location>
        <begin position="210"/>
        <end position="428"/>
    </location>
</feature>
<feature type="domain" description="Response regulatory" evidence="10">
    <location>
        <begin position="451"/>
        <end position="567"/>
    </location>
</feature>
<dbReference type="AlphaFoldDB" id="A0A2W5VLL2"/>
<dbReference type="PROSITE" id="PS50109">
    <property type="entry name" value="HIS_KIN"/>
    <property type="match status" value="1"/>
</dbReference>
<dbReference type="Pfam" id="PF00512">
    <property type="entry name" value="HisKA"/>
    <property type="match status" value="1"/>
</dbReference>
<comment type="caution">
    <text evidence="11">The sequence shown here is derived from an EMBL/GenBank/DDBJ whole genome shotgun (WGS) entry which is preliminary data.</text>
</comment>
<protein>
    <recommendedName>
        <fullName evidence="2">histidine kinase</fullName>
        <ecNumber evidence="2">2.7.13.3</ecNumber>
    </recommendedName>
</protein>
<dbReference type="InterPro" id="IPR003594">
    <property type="entry name" value="HATPase_dom"/>
</dbReference>
<keyword evidence="3 7" id="KW-0597">Phosphoprotein</keyword>
<dbReference type="InterPro" id="IPR004358">
    <property type="entry name" value="Sig_transdc_His_kin-like_C"/>
</dbReference>
<dbReference type="InterPro" id="IPR005467">
    <property type="entry name" value="His_kinase_dom"/>
</dbReference>
<keyword evidence="8" id="KW-1133">Transmembrane helix</keyword>
<reference evidence="11 12" key="1">
    <citation type="submission" date="2017-08" db="EMBL/GenBank/DDBJ databases">
        <title>Infants hospitalized years apart are colonized by the same room-sourced microbial strains.</title>
        <authorList>
            <person name="Brooks B."/>
            <person name="Olm M.R."/>
            <person name="Firek B.A."/>
            <person name="Baker R."/>
            <person name="Thomas B.C."/>
            <person name="Morowitz M.J."/>
            <person name="Banfield J.F."/>
        </authorList>
    </citation>
    <scope>NUCLEOTIDE SEQUENCE [LARGE SCALE GENOMIC DNA]</scope>
    <source>
        <strain evidence="11">S2_003_000_R2_4</strain>
    </source>
</reference>
<evidence type="ECO:0000313" key="12">
    <source>
        <dbReference type="Proteomes" id="UP000249393"/>
    </source>
</evidence>
<dbReference type="SMART" id="SM00388">
    <property type="entry name" value="HisKA"/>
    <property type="match status" value="1"/>
</dbReference>
<dbReference type="InterPro" id="IPR036097">
    <property type="entry name" value="HisK_dim/P_sf"/>
</dbReference>
<feature type="modified residue" description="4-aspartylphosphate" evidence="7">
    <location>
        <position position="500"/>
    </location>
</feature>
<dbReference type="PRINTS" id="PR00344">
    <property type="entry name" value="BCTRLSENSOR"/>
</dbReference>
<sequence length="570" mass="61040">MGAELREFWGRLAVDYRAAAVSRRRQIPLRLFVVACLSALAVAWPGMRFLVPWLVVYFPVQLGEFYALAQFLKAARPEQRVWLNLLFDFLMAVVFGSLAIPFWLAGTPVTSAGAVLLLSGSILTALMGAEGCVAAFLCAATPHIIYLVATPFVVGAQHDPFLPPLVLGVGLFCLTTSMTFLWSRRTLLAEREARRAAEAQTAAKSAFMAMVSHELRTPINAIVNGAAALEGLSEADRSAAALIGDAGLMMRAQLNDLLDLSKIEAGRMGVEVVDYDLRALISNTVRFWRNTARAKGLRMTLRGVSASPQWVRGDPMRVRQVLNNLISNAIKFTAEGEVTVTVATVLRDNRRFVSIEVYDTGPGLTEAQIARLFSPYEQLSLKTARAFGGTGLGLAISRDLARLMGGDLKAGDGGSRGACFALTLPAPEGAPPPAVDTAEAAALAPPSRGLSVLVVDDHDINRRTLARMLQAFGAEVETAEDALSALAVAEDQAFDAILMDVRMPGMDGLEASRRLREGGANRETPIIAVTGAASPEEIAACREAGMTGWVEKPVKPRDLYAALFGDSGAN</sequence>
<dbReference type="PANTHER" id="PTHR43047">
    <property type="entry name" value="TWO-COMPONENT HISTIDINE PROTEIN KINASE"/>
    <property type="match status" value="1"/>
</dbReference>
<feature type="transmembrane region" description="Helical" evidence="8">
    <location>
        <begin position="161"/>
        <end position="182"/>
    </location>
</feature>